<evidence type="ECO:0000313" key="3">
    <source>
        <dbReference type="Proteomes" id="UP000217999"/>
    </source>
</evidence>
<reference evidence="2 3" key="1">
    <citation type="submission" date="2017-08" db="EMBL/GenBank/DDBJ databases">
        <title>WGS of Clinical strains of the CDC Group NO-1 linked to zoonotic infections in humans.</title>
        <authorList>
            <person name="Bernier A.-M."/>
            <person name="Bernard K."/>
        </authorList>
    </citation>
    <scope>NUCLEOTIDE SEQUENCE [LARGE SCALE GENOMIC DNA]</scope>
    <source>
        <strain evidence="2 3">NML03-0146</strain>
    </source>
</reference>
<dbReference type="InterPro" id="IPR035992">
    <property type="entry name" value="Ricin_B-like_lectins"/>
</dbReference>
<sequence length="203" mass="22438">MPLYRNPIPSWRSPVWALLLSSLPFAACAQAEAQGSPENQRPTQAAHLRLVDALDRPQDGYCLDILGSGPYIRFDMPMTAHNCKPGLYADEAVVWDADGKIRFPAYNVCATVAGIQQTVLPGAAVMPRQCDERSPFLEAQHLQRFIHRPDGRVELAGSGLCLSAGAESARTFDPDHRWRTLSMQRCEDVPLARSSWQLSAPKP</sequence>
<evidence type="ECO:0000313" key="2">
    <source>
        <dbReference type="EMBL" id="PAT34138.1"/>
    </source>
</evidence>
<dbReference type="EMBL" id="NSJF01000005">
    <property type="protein sequence ID" value="PAT34138.1"/>
    <property type="molecule type" value="Genomic_DNA"/>
</dbReference>
<name>A0A2A2A8S3_9BURK</name>
<dbReference type="AlphaFoldDB" id="A0A2A2A8S3"/>
<dbReference type="Gene3D" id="2.80.10.50">
    <property type="match status" value="1"/>
</dbReference>
<dbReference type="SUPFAM" id="SSF50370">
    <property type="entry name" value="Ricin B-like lectins"/>
    <property type="match status" value="1"/>
</dbReference>
<accession>A0A2A2A8S3</accession>
<evidence type="ECO:0000256" key="1">
    <source>
        <dbReference type="SAM" id="SignalP"/>
    </source>
</evidence>
<feature type="signal peptide" evidence="1">
    <location>
        <begin position="1"/>
        <end position="29"/>
    </location>
</feature>
<feature type="chain" id="PRO_5013399061" evidence="1">
    <location>
        <begin position="30"/>
        <end position="203"/>
    </location>
</feature>
<proteinExistence type="predicted"/>
<dbReference type="PROSITE" id="PS50231">
    <property type="entry name" value="RICIN_B_LECTIN"/>
    <property type="match status" value="1"/>
</dbReference>
<gene>
    <name evidence="2" type="ORF">CK620_10865</name>
</gene>
<protein>
    <submittedName>
        <fullName evidence="2">Uncharacterized protein</fullName>
    </submittedName>
</protein>
<dbReference type="RefSeq" id="WP_095550300.1">
    <property type="nucleotide sequence ID" value="NZ_NSJF01000005.1"/>
</dbReference>
<keyword evidence="1" id="KW-0732">Signal</keyword>
<comment type="caution">
    <text evidence="2">The sequence shown here is derived from an EMBL/GenBank/DDBJ whole genome shotgun (WGS) entry which is preliminary data.</text>
</comment>
<organism evidence="2 3">
    <name type="scientific">Vandammella animalimorsus</name>
    <dbReference type="NCBI Taxonomy" id="2029117"/>
    <lineage>
        <taxon>Bacteria</taxon>
        <taxon>Pseudomonadati</taxon>
        <taxon>Pseudomonadota</taxon>
        <taxon>Betaproteobacteria</taxon>
        <taxon>Burkholderiales</taxon>
        <taxon>Comamonadaceae</taxon>
        <taxon>Vandammella</taxon>
    </lineage>
</organism>
<dbReference type="Proteomes" id="UP000217999">
    <property type="component" value="Unassembled WGS sequence"/>
</dbReference>